<sequence length="814" mass="86149">MSSHARSYIDDHTPGPGPNSHTPTPAVPASKTPVTRFLANQHYIVGHSNHAGKQRSGTARVPAYSDSGSGSGIDTGDRMSARLPLTGGRTNRQMTPRSDARSNIGSYVDNAEPPAYKRVNGITQPAEKALVPIQTQRKANNVAWPVGKRIVSAPISAEAAKALKEDILNTIDEVDETVERVAGSKCISRVSLPLIPEIGTFVIKKKNGETIVVGSDDEPVRPRRKTIITANSDPRTGNQNVNDAPKQTNVVRRVAPVAAAPKATVTAEDGDADQIDVAGVEPEPPPKKNPNDVKPGKSNMKGKSKQTKAEGIKQLKGNSKATSTKSAPKVTAQTIPLHSAVSPAPTESVNWKGSKTGSAAVKEADLWMAGALPPTNWEGEGAGRDEVAKAPSVAWTVPAEEAANERSTKGSQEDSVPPEGSGKGSKAGSHKTVDLPHRVPEWTTLAAAHGWMPPPEGQPPAMYTNMPLMPMPPIVPVLHPGSVRQWAAAPPSAPGSQHTARSKFTASPRRTSYVPTVPVYEPLQAFPAPRGLDSGTRVIDPLTAFPVPGSLAPGPRVIDPTTAFPKPYSLQSQTSLSRSKASKTSKVSHVSKAQNHYSTGPDVDRNTWAPANAILSPPHTYETQTSHYRPATVESASNISSIKRPTLAKTHISVHVHRSQASQQSHRSNATQIKTTPKTNDWATPTAPSEQHAAIPPSIKSAHLHREPTAPSPPPSDNWHAPSVALGESAGSVLYDLPIIPAEASSVKGLHRSKPGSAGKMSSKDARASVNEDMSQAKTEIWNGIPVSVASWREGLGGGSGGDQWWYSGCAGRR</sequence>
<organism evidence="1 2">
    <name type="scientific">Coniosporium uncinatum</name>
    <dbReference type="NCBI Taxonomy" id="93489"/>
    <lineage>
        <taxon>Eukaryota</taxon>
        <taxon>Fungi</taxon>
        <taxon>Dikarya</taxon>
        <taxon>Ascomycota</taxon>
        <taxon>Pezizomycotina</taxon>
        <taxon>Dothideomycetes</taxon>
        <taxon>Dothideomycetes incertae sedis</taxon>
        <taxon>Coniosporium</taxon>
    </lineage>
</organism>
<evidence type="ECO:0000313" key="1">
    <source>
        <dbReference type="EMBL" id="KAK3080014.1"/>
    </source>
</evidence>
<gene>
    <name evidence="1" type="ORF">LTS18_003351</name>
</gene>
<keyword evidence="2" id="KW-1185">Reference proteome</keyword>
<proteinExistence type="predicted"/>
<name>A0ACC3DU08_9PEZI</name>
<reference evidence="1" key="1">
    <citation type="submission" date="2024-09" db="EMBL/GenBank/DDBJ databases">
        <title>Black Yeasts Isolated from many extreme environments.</title>
        <authorList>
            <person name="Coleine C."/>
            <person name="Stajich J.E."/>
            <person name="Selbmann L."/>
        </authorList>
    </citation>
    <scope>NUCLEOTIDE SEQUENCE</scope>
    <source>
        <strain evidence="1">CCFEE 5737</strain>
    </source>
</reference>
<dbReference type="Proteomes" id="UP001186974">
    <property type="component" value="Unassembled WGS sequence"/>
</dbReference>
<comment type="caution">
    <text evidence="1">The sequence shown here is derived from an EMBL/GenBank/DDBJ whole genome shotgun (WGS) entry which is preliminary data.</text>
</comment>
<protein>
    <submittedName>
        <fullName evidence="1">Uncharacterized protein</fullName>
    </submittedName>
</protein>
<accession>A0ACC3DU08</accession>
<evidence type="ECO:0000313" key="2">
    <source>
        <dbReference type="Proteomes" id="UP001186974"/>
    </source>
</evidence>
<dbReference type="EMBL" id="JAWDJW010000792">
    <property type="protein sequence ID" value="KAK3080014.1"/>
    <property type="molecule type" value="Genomic_DNA"/>
</dbReference>